<dbReference type="AlphaFoldDB" id="A0A1I1PG08"/>
<accession>A0A1I1PG08</accession>
<organism evidence="4 5">
    <name type="scientific">Spirosoma endophyticum</name>
    <dbReference type="NCBI Taxonomy" id="662367"/>
    <lineage>
        <taxon>Bacteria</taxon>
        <taxon>Pseudomonadati</taxon>
        <taxon>Bacteroidota</taxon>
        <taxon>Cytophagia</taxon>
        <taxon>Cytophagales</taxon>
        <taxon>Cytophagaceae</taxon>
        <taxon>Spirosoma</taxon>
    </lineage>
</organism>
<feature type="transmembrane region" description="Helical" evidence="3">
    <location>
        <begin position="26"/>
        <end position="44"/>
    </location>
</feature>
<dbReference type="EMBL" id="FOLQ01000003">
    <property type="protein sequence ID" value="SFD08622.1"/>
    <property type="molecule type" value="Genomic_DNA"/>
</dbReference>
<dbReference type="SUPFAM" id="SSF111384">
    <property type="entry name" value="OmpH-like"/>
    <property type="match status" value="1"/>
</dbReference>
<protein>
    <submittedName>
        <fullName evidence="4">Periplasmic chaperone for outer membrane proteins Skp</fullName>
    </submittedName>
</protein>
<dbReference type="STRING" id="662367.SAMN05216167_103252"/>
<evidence type="ECO:0000256" key="1">
    <source>
        <dbReference type="ARBA" id="ARBA00009091"/>
    </source>
</evidence>
<dbReference type="InterPro" id="IPR024930">
    <property type="entry name" value="Skp_dom_sf"/>
</dbReference>
<dbReference type="Gene3D" id="3.30.910.20">
    <property type="entry name" value="Skp domain"/>
    <property type="match status" value="1"/>
</dbReference>
<reference evidence="4 5" key="1">
    <citation type="submission" date="2016-10" db="EMBL/GenBank/DDBJ databases">
        <authorList>
            <person name="de Groot N.N."/>
        </authorList>
    </citation>
    <scope>NUCLEOTIDE SEQUENCE [LARGE SCALE GENOMIC DNA]</scope>
    <source>
        <strain evidence="4 5">DSM 26130</strain>
    </source>
</reference>
<dbReference type="PANTHER" id="PTHR35089">
    <property type="entry name" value="CHAPERONE PROTEIN SKP"/>
    <property type="match status" value="1"/>
</dbReference>
<dbReference type="PANTHER" id="PTHR35089:SF1">
    <property type="entry name" value="CHAPERONE PROTEIN SKP"/>
    <property type="match status" value="1"/>
</dbReference>
<keyword evidence="2" id="KW-0732">Signal</keyword>
<dbReference type="InterPro" id="IPR005632">
    <property type="entry name" value="Chaperone_Skp"/>
</dbReference>
<proteinExistence type="inferred from homology"/>
<keyword evidence="5" id="KW-1185">Reference proteome</keyword>
<evidence type="ECO:0000256" key="3">
    <source>
        <dbReference type="SAM" id="Phobius"/>
    </source>
</evidence>
<evidence type="ECO:0000313" key="4">
    <source>
        <dbReference type="EMBL" id="SFD08622.1"/>
    </source>
</evidence>
<dbReference type="SMART" id="SM00935">
    <property type="entry name" value="OmpH"/>
    <property type="match status" value="1"/>
</dbReference>
<evidence type="ECO:0000313" key="5">
    <source>
        <dbReference type="Proteomes" id="UP000198598"/>
    </source>
</evidence>
<evidence type="ECO:0000256" key="2">
    <source>
        <dbReference type="ARBA" id="ARBA00022729"/>
    </source>
</evidence>
<dbReference type="GO" id="GO:0051082">
    <property type="term" value="F:unfolded protein binding"/>
    <property type="evidence" value="ECO:0007669"/>
    <property type="project" value="InterPro"/>
</dbReference>
<dbReference type="Pfam" id="PF03938">
    <property type="entry name" value="OmpH"/>
    <property type="match status" value="1"/>
</dbReference>
<sequence length="220" mass="25007">MPTVRNFLYLCKINLSLTNPFTVKNASLVLNVVLTIAVAVLYYLHFKDRQPEAASPVKTPTEAKGRSIVYVNVDSLLTKYDYFKDTQKVLESKRFQLENDLAGKGRNLQNKVAFFQQRAATMTQEQGRATEAALQKEQQDILAYRERAAQNLAAEEQSKNKQLYDQIYDYLKKINGQNKYEFVLGYTKGGGILFADPSVDQTKAILDGLNKEYTAKQTKK</sequence>
<gene>
    <name evidence="4" type="ORF">SAMN05216167_103252</name>
</gene>
<name>A0A1I1PG08_9BACT</name>
<dbReference type="Proteomes" id="UP000198598">
    <property type="component" value="Unassembled WGS sequence"/>
</dbReference>
<dbReference type="GO" id="GO:0005829">
    <property type="term" value="C:cytosol"/>
    <property type="evidence" value="ECO:0007669"/>
    <property type="project" value="TreeGrafter"/>
</dbReference>
<keyword evidence="3" id="KW-1133">Transmembrane helix</keyword>
<comment type="similarity">
    <text evidence="1">Belongs to the Skp family.</text>
</comment>
<dbReference type="GO" id="GO:0050821">
    <property type="term" value="P:protein stabilization"/>
    <property type="evidence" value="ECO:0007669"/>
    <property type="project" value="TreeGrafter"/>
</dbReference>
<keyword evidence="3" id="KW-0472">Membrane</keyword>
<keyword evidence="3" id="KW-0812">Transmembrane</keyword>